<dbReference type="EMBL" id="JAKEVY010000004">
    <property type="protein sequence ID" value="MCF1716385.1"/>
    <property type="molecule type" value="Genomic_DNA"/>
</dbReference>
<dbReference type="Gene3D" id="3.40.50.2000">
    <property type="entry name" value="Glycogen Phosphorylase B"/>
    <property type="match status" value="2"/>
</dbReference>
<evidence type="ECO:0000256" key="1">
    <source>
        <dbReference type="ARBA" id="ARBA00022679"/>
    </source>
</evidence>
<feature type="domain" description="Glycosyl transferase family 1" evidence="2">
    <location>
        <begin position="181"/>
        <end position="335"/>
    </location>
</feature>
<proteinExistence type="predicted"/>
<evidence type="ECO:0000313" key="4">
    <source>
        <dbReference type="Proteomes" id="UP001200145"/>
    </source>
</evidence>
<evidence type="ECO:0000313" key="3">
    <source>
        <dbReference type="EMBL" id="MCF1716385.1"/>
    </source>
</evidence>
<organism evidence="3 4">
    <name type="scientific">Flavihumibacter fluminis</name>
    <dbReference type="NCBI Taxonomy" id="2909236"/>
    <lineage>
        <taxon>Bacteria</taxon>
        <taxon>Pseudomonadati</taxon>
        <taxon>Bacteroidota</taxon>
        <taxon>Chitinophagia</taxon>
        <taxon>Chitinophagales</taxon>
        <taxon>Chitinophagaceae</taxon>
        <taxon>Flavihumibacter</taxon>
    </lineage>
</organism>
<sequence>MKYLFVTGSLNQGGAEYQIIALAKLLKDNYCDVLIVSLTDHSFFKQFLIENDLKFIQFSNEDSKLIRFKKLIKVIKKYRPHYIVSYLKIPSQFTLFAKLVSNHRCKFISGDRTSAELGIHDLVYFNLMRFSDHVTVNSLRKLDYINRRFSFLKDKVSFFPNIIDTIKFSPSNSIDNKLELNVCYVGRISPEKNLESLIYAVNSSLLKGYKFKFTIYGDQRNLSYYQKLLSLVNDLELNQAILFKGKSNNVLSIYHEADLICLVSFYEGFSNVISEAMACGVPILASDLIENEYLITHGENGFLANPNSIESISDCLDKFFSLSPNERAKIGIKNRAKAIEIFDSKSIFKDYMKLFKSL</sequence>
<dbReference type="RefSeq" id="WP_234867534.1">
    <property type="nucleotide sequence ID" value="NZ_JAKEVY010000004.1"/>
</dbReference>
<gene>
    <name evidence="3" type="ORF">L0U88_17215</name>
</gene>
<comment type="caution">
    <text evidence="3">The sequence shown here is derived from an EMBL/GenBank/DDBJ whole genome shotgun (WGS) entry which is preliminary data.</text>
</comment>
<dbReference type="PANTHER" id="PTHR46401">
    <property type="entry name" value="GLYCOSYLTRANSFERASE WBBK-RELATED"/>
    <property type="match status" value="1"/>
</dbReference>
<evidence type="ECO:0000259" key="2">
    <source>
        <dbReference type="Pfam" id="PF00534"/>
    </source>
</evidence>
<dbReference type="PANTHER" id="PTHR46401:SF2">
    <property type="entry name" value="GLYCOSYLTRANSFERASE WBBK-RELATED"/>
    <property type="match status" value="1"/>
</dbReference>
<keyword evidence="1" id="KW-0808">Transferase</keyword>
<dbReference type="InterPro" id="IPR001296">
    <property type="entry name" value="Glyco_trans_1"/>
</dbReference>
<accession>A0ABS9BMI6</accession>
<reference evidence="3 4" key="1">
    <citation type="submission" date="2022-01" db="EMBL/GenBank/DDBJ databases">
        <title>Flavihumibacter sp. nov., isolated from sediment of a river.</title>
        <authorList>
            <person name="Liu H."/>
        </authorList>
    </citation>
    <scope>NUCLEOTIDE SEQUENCE [LARGE SCALE GENOMIC DNA]</scope>
    <source>
        <strain evidence="3 4">RY-1</strain>
    </source>
</reference>
<dbReference type="Pfam" id="PF00534">
    <property type="entry name" value="Glycos_transf_1"/>
    <property type="match status" value="1"/>
</dbReference>
<keyword evidence="4" id="KW-1185">Reference proteome</keyword>
<name>A0ABS9BMI6_9BACT</name>
<dbReference type="CDD" id="cd03801">
    <property type="entry name" value="GT4_PimA-like"/>
    <property type="match status" value="1"/>
</dbReference>
<dbReference type="Proteomes" id="UP001200145">
    <property type="component" value="Unassembled WGS sequence"/>
</dbReference>
<dbReference type="SUPFAM" id="SSF53756">
    <property type="entry name" value="UDP-Glycosyltransferase/glycogen phosphorylase"/>
    <property type="match status" value="1"/>
</dbReference>
<protein>
    <submittedName>
        <fullName evidence="3">Glycosyltransferase family 4 protein</fullName>
    </submittedName>
</protein>